<feature type="domain" description="SPOR" evidence="3">
    <location>
        <begin position="331"/>
        <end position="411"/>
    </location>
</feature>
<comment type="caution">
    <text evidence="4">The sequence shown here is derived from an EMBL/GenBank/DDBJ whole genome shotgun (WGS) entry which is preliminary data.</text>
</comment>
<dbReference type="GO" id="GO:0042834">
    <property type="term" value="F:peptidoglycan binding"/>
    <property type="evidence" value="ECO:0007669"/>
    <property type="project" value="InterPro"/>
</dbReference>
<feature type="region of interest" description="Disordered" evidence="1">
    <location>
        <begin position="159"/>
        <end position="201"/>
    </location>
</feature>
<dbReference type="PROSITE" id="PS51724">
    <property type="entry name" value="SPOR"/>
    <property type="match status" value="2"/>
</dbReference>
<dbReference type="InterPro" id="IPR036680">
    <property type="entry name" value="SPOR-like_sf"/>
</dbReference>
<keyword evidence="5" id="KW-1185">Reference proteome</keyword>
<dbReference type="Gene3D" id="3.30.70.1070">
    <property type="entry name" value="Sporulation related repeat"/>
    <property type="match status" value="2"/>
</dbReference>
<dbReference type="EMBL" id="MWQO01000036">
    <property type="protein sequence ID" value="THD09704.1"/>
    <property type="molecule type" value="Genomic_DNA"/>
</dbReference>
<dbReference type="PANTHER" id="PTHR38687:SF1">
    <property type="entry name" value="CELL DIVISION PROTEIN DEDD"/>
    <property type="match status" value="1"/>
</dbReference>
<evidence type="ECO:0000256" key="1">
    <source>
        <dbReference type="SAM" id="MobiDB-lite"/>
    </source>
</evidence>
<reference evidence="4 5" key="1">
    <citation type="submission" date="2017-02" db="EMBL/GenBank/DDBJ databases">
        <title>Whole genome sequencing of Metallibacterium scheffleri DSM 24874 (T).</title>
        <authorList>
            <person name="Kumar S."/>
            <person name="Patil P."/>
            <person name="Patil P.B."/>
        </authorList>
    </citation>
    <scope>NUCLEOTIDE SEQUENCE [LARGE SCALE GENOMIC DNA]</scope>
    <source>
        <strain evidence="4 5">DSM 24874</strain>
    </source>
</reference>
<keyword evidence="2" id="KW-0472">Membrane</keyword>
<evidence type="ECO:0000259" key="3">
    <source>
        <dbReference type="PROSITE" id="PS51724"/>
    </source>
</evidence>
<feature type="region of interest" description="Disordered" evidence="1">
    <location>
        <begin position="99"/>
        <end position="124"/>
    </location>
</feature>
<dbReference type="InterPro" id="IPR007730">
    <property type="entry name" value="SPOR-like_dom"/>
</dbReference>
<dbReference type="PANTHER" id="PTHR38687">
    <property type="entry name" value="CELL DIVISION PROTEIN DEDD-RELATED"/>
    <property type="match status" value="1"/>
</dbReference>
<organism evidence="4 5">
    <name type="scientific">Metallibacterium scheffleri</name>
    <dbReference type="NCBI Taxonomy" id="993689"/>
    <lineage>
        <taxon>Bacteria</taxon>
        <taxon>Pseudomonadati</taxon>
        <taxon>Pseudomonadota</taxon>
        <taxon>Gammaproteobacteria</taxon>
        <taxon>Lysobacterales</taxon>
        <taxon>Rhodanobacteraceae</taxon>
        <taxon>Metallibacterium</taxon>
    </lineage>
</organism>
<keyword evidence="2" id="KW-0812">Transmembrane</keyword>
<dbReference type="GO" id="GO:0030428">
    <property type="term" value="C:cell septum"/>
    <property type="evidence" value="ECO:0007669"/>
    <property type="project" value="TreeGrafter"/>
</dbReference>
<feature type="domain" description="SPOR" evidence="3">
    <location>
        <begin position="236"/>
        <end position="316"/>
    </location>
</feature>
<name>A0A4S3KNM7_9GAMM</name>
<dbReference type="AlphaFoldDB" id="A0A4S3KNM7"/>
<evidence type="ECO:0000313" key="4">
    <source>
        <dbReference type="EMBL" id="THD09704.1"/>
    </source>
</evidence>
<proteinExistence type="predicted"/>
<dbReference type="STRING" id="993689.GCA_002077135_01365"/>
<dbReference type="InterPro" id="IPR052521">
    <property type="entry name" value="Cell_div_SPOR-domain"/>
</dbReference>
<evidence type="ECO:0000313" key="5">
    <source>
        <dbReference type="Proteomes" id="UP000307749"/>
    </source>
</evidence>
<feature type="transmembrane region" description="Helical" evidence="2">
    <location>
        <begin position="76"/>
        <end position="94"/>
    </location>
</feature>
<protein>
    <recommendedName>
        <fullName evidence="3">SPOR domain-containing protein</fullName>
    </recommendedName>
</protein>
<dbReference type="GO" id="GO:0032153">
    <property type="term" value="C:cell division site"/>
    <property type="evidence" value="ECO:0007669"/>
    <property type="project" value="TreeGrafter"/>
</dbReference>
<keyword evidence="2" id="KW-1133">Transmembrane helix</keyword>
<feature type="region of interest" description="Disordered" evidence="1">
    <location>
        <begin position="38"/>
        <end position="58"/>
    </location>
</feature>
<accession>A0A4S3KNM7</accession>
<evidence type="ECO:0000256" key="2">
    <source>
        <dbReference type="SAM" id="Phobius"/>
    </source>
</evidence>
<gene>
    <name evidence="4" type="ORF">B1806_10255</name>
</gene>
<sequence length="412" mass="42525">MPMCTPRWPRRVRRCPCAGAYLPSARSILPARCWSDRRRRPESAGAGSEGTRRRRYNLPPFPPASTVVDTRLKQRLIGAAVLLALVVIAVPMFFSGHEQGGSATTSVSLGIPAQPEPPLQSKTLELGAPAPTAAAASTGQAPMTQAAAASALPGQRLATVTLPGAPPDAASSEALPRPAPGMAQAFAPPPRMPRGGASAVAGENATAPLAAPAMQPPRAATVVKPKQLSVPLPVGTAARSSYIIDLGVYINSVNARELVRRLAKLGIHATIHPILRQAQAMTRVTAGPYPNRALAEAARLRIRAHEPNAPAVLVSSPGNLGTDQAASALPAGQPGGWVVQLGAFDSAAVAQALKSRALAAGFAAYTDTVRTAQGATLWRVRVGPEASRDAAVALRAQLKAKLAQDGIVAVAH</sequence>
<dbReference type="GO" id="GO:0032506">
    <property type="term" value="P:cytokinetic process"/>
    <property type="evidence" value="ECO:0007669"/>
    <property type="project" value="TreeGrafter"/>
</dbReference>
<dbReference type="Proteomes" id="UP000307749">
    <property type="component" value="Unassembled WGS sequence"/>
</dbReference>
<dbReference type="Pfam" id="PF05036">
    <property type="entry name" value="SPOR"/>
    <property type="match status" value="2"/>
</dbReference>
<feature type="region of interest" description="Disordered" evidence="1">
    <location>
        <begin position="131"/>
        <end position="150"/>
    </location>
</feature>
<dbReference type="SUPFAM" id="SSF110997">
    <property type="entry name" value="Sporulation related repeat"/>
    <property type="match status" value="2"/>
</dbReference>